<proteinExistence type="predicted"/>
<protein>
    <submittedName>
        <fullName evidence="1">Uncharacterized protein</fullName>
    </submittedName>
</protein>
<sequence length="130" mass="13849">MITITEDNQIDRDGEIIGIIIDGIAWMKAKPAPRIVGQIRQAAGIAGLTFEVADAPTDKECLMVEPISTPQLPGTDSAMEPAASCDDLAAGITFDVPADFGTPGTQYFARCFVNSYGNDAYSQFCKANDL</sequence>
<evidence type="ECO:0000313" key="1">
    <source>
        <dbReference type="EMBL" id="CAB4155843.1"/>
    </source>
</evidence>
<organism evidence="1">
    <name type="scientific">uncultured Caudovirales phage</name>
    <dbReference type="NCBI Taxonomy" id="2100421"/>
    <lineage>
        <taxon>Viruses</taxon>
        <taxon>Duplodnaviria</taxon>
        <taxon>Heunggongvirae</taxon>
        <taxon>Uroviricota</taxon>
        <taxon>Caudoviricetes</taxon>
        <taxon>Peduoviridae</taxon>
        <taxon>Maltschvirus</taxon>
        <taxon>Maltschvirus maltsch</taxon>
    </lineage>
</organism>
<dbReference type="EMBL" id="LR796631">
    <property type="protein sequence ID" value="CAB4155843.1"/>
    <property type="molecule type" value="Genomic_DNA"/>
</dbReference>
<accession>A0A6J5NAA2</accession>
<gene>
    <name evidence="1" type="ORF">UFOVP673_24</name>
</gene>
<reference evidence="1" key="1">
    <citation type="submission" date="2020-04" db="EMBL/GenBank/DDBJ databases">
        <authorList>
            <person name="Chiriac C."/>
            <person name="Salcher M."/>
            <person name="Ghai R."/>
            <person name="Kavagutti S V."/>
        </authorList>
    </citation>
    <scope>NUCLEOTIDE SEQUENCE</scope>
</reference>
<name>A0A6J5NAA2_9CAUD</name>